<protein>
    <submittedName>
        <fullName evidence="2">Sodefrin-like factor</fullName>
    </submittedName>
</protein>
<accession>A0AC34QDG4</accession>
<reference evidence="2" key="1">
    <citation type="submission" date="2022-11" db="UniProtKB">
        <authorList>
            <consortium name="WormBaseParasite"/>
        </authorList>
    </citation>
    <scope>IDENTIFICATION</scope>
</reference>
<proteinExistence type="predicted"/>
<dbReference type="WBParaSite" id="JU765_v2.g15216.t1">
    <property type="protein sequence ID" value="JU765_v2.g15216.t1"/>
    <property type="gene ID" value="JU765_v2.g15216"/>
</dbReference>
<dbReference type="Proteomes" id="UP000887576">
    <property type="component" value="Unplaced"/>
</dbReference>
<evidence type="ECO:0000313" key="2">
    <source>
        <dbReference type="WBParaSite" id="JU765_v2.g15216.t1"/>
    </source>
</evidence>
<name>A0AC34QDG4_9BILA</name>
<evidence type="ECO:0000313" key="1">
    <source>
        <dbReference type="Proteomes" id="UP000887576"/>
    </source>
</evidence>
<organism evidence="1 2">
    <name type="scientific">Panagrolaimus sp. JU765</name>
    <dbReference type="NCBI Taxonomy" id="591449"/>
    <lineage>
        <taxon>Eukaryota</taxon>
        <taxon>Metazoa</taxon>
        <taxon>Ecdysozoa</taxon>
        <taxon>Nematoda</taxon>
        <taxon>Chromadorea</taxon>
        <taxon>Rhabditida</taxon>
        <taxon>Tylenchina</taxon>
        <taxon>Panagrolaimomorpha</taxon>
        <taxon>Panagrolaimoidea</taxon>
        <taxon>Panagrolaimidae</taxon>
        <taxon>Panagrolaimus</taxon>
    </lineage>
</organism>
<sequence>MLTVIIFEDFIGSSWMSFSFMQCGKLTYTKHRDCALDDKPFDEENMTMTCSTSRCNSLKELPVNKTFFACYQNDNDGNLTLQTCSADDAGCFVEIFENKDEFYVYTAERGCANNTLVEQNMIHVCNSSLCNSPGKFPLDGTAMSCYVANGEEEEVKHRLCKLGAIGCSVETKYASDDSFEEGMGIVE</sequence>